<dbReference type="PANTHER" id="PTHR10811">
    <property type="entry name" value="FRINGE-RELATED"/>
    <property type="match status" value="1"/>
</dbReference>
<dbReference type="AlphaFoldDB" id="A0A9R1VLW5"/>
<name>A0A9R1VLW5_LACSA</name>
<feature type="transmembrane region" description="Helical" evidence="1">
    <location>
        <begin position="14"/>
        <end position="35"/>
    </location>
</feature>
<sequence>MLTQIHKLSRTRRVCKSMVIISLFLSIILILIFSINPCSQTTQILIPNFNLNYFKNTQTTPTNISHVVFGITGTVKTWHTKKHYIESWWRPNVTRGFLFLDETPIEHLPWPPTSPPVRVSGDHKGTPYTIRMARVIQGTFKAENKNVRWYVMTDDDTIFFLENLLNVLKKYDHEGYYYIGTNSESILSNTWFSFDMGFGGAGFALSYPLAEALAKNLDVCLNKYQYLHTSDHILRSCIADFGVSLTQEKGFHQIDLRGDISGLLSAHPQTPLVSLHHLDAVEPLFPATDRQQSLNHLMTSAKTDQSRLLQQSICYHHPKNWTFSLSWGYSVHIYEKTLPSCFLQLPLQTFEEWEKGGWPAFMVNTRGLSQDPCEIPHVFYFYSVEESGGGGWRREVVTTYVRRLPRRLLPCLVNGNHSADYVDKILVISPVKRLVTEGSRRECCDIIQVEKENSTTIKLRPCMKYEMTW</sequence>
<evidence type="ECO:0000256" key="1">
    <source>
        <dbReference type="SAM" id="Phobius"/>
    </source>
</evidence>
<dbReference type="Gene3D" id="3.90.550.50">
    <property type="match status" value="1"/>
</dbReference>
<proteinExistence type="predicted"/>
<keyword evidence="3" id="KW-1185">Reference proteome</keyword>
<keyword evidence="1" id="KW-0812">Transmembrane</keyword>
<evidence type="ECO:0000313" key="2">
    <source>
        <dbReference type="EMBL" id="KAJ0207023.1"/>
    </source>
</evidence>
<dbReference type="InterPro" id="IPR006740">
    <property type="entry name" value="DUF604"/>
</dbReference>
<keyword evidence="1" id="KW-0472">Membrane</keyword>
<comment type="caution">
    <text evidence="2">The sequence shown here is derived from an EMBL/GenBank/DDBJ whole genome shotgun (WGS) entry which is preliminary data.</text>
</comment>
<evidence type="ECO:0000313" key="3">
    <source>
        <dbReference type="Proteomes" id="UP000235145"/>
    </source>
</evidence>
<dbReference type="FunFam" id="3.90.550.50:FF:000061">
    <property type="entry name" value="AT4g00300 protein"/>
    <property type="match status" value="1"/>
</dbReference>
<dbReference type="EMBL" id="NBSK02000005">
    <property type="protein sequence ID" value="KAJ0207023.1"/>
    <property type="molecule type" value="Genomic_DNA"/>
</dbReference>
<keyword evidence="1" id="KW-1133">Transmembrane helix</keyword>
<protein>
    <submittedName>
        <fullName evidence="2">Uncharacterized protein</fullName>
    </submittedName>
</protein>
<accession>A0A9R1VLW5</accession>
<dbReference type="Proteomes" id="UP000235145">
    <property type="component" value="Unassembled WGS sequence"/>
</dbReference>
<reference evidence="2 3" key="1">
    <citation type="journal article" date="2017" name="Nat. Commun.">
        <title>Genome assembly with in vitro proximity ligation data and whole-genome triplication in lettuce.</title>
        <authorList>
            <person name="Reyes-Chin-Wo S."/>
            <person name="Wang Z."/>
            <person name="Yang X."/>
            <person name="Kozik A."/>
            <person name="Arikit S."/>
            <person name="Song C."/>
            <person name="Xia L."/>
            <person name="Froenicke L."/>
            <person name="Lavelle D.O."/>
            <person name="Truco M.J."/>
            <person name="Xia R."/>
            <person name="Zhu S."/>
            <person name="Xu C."/>
            <person name="Xu H."/>
            <person name="Xu X."/>
            <person name="Cox K."/>
            <person name="Korf I."/>
            <person name="Meyers B.C."/>
            <person name="Michelmore R.W."/>
        </authorList>
    </citation>
    <scope>NUCLEOTIDE SEQUENCE [LARGE SCALE GENOMIC DNA]</scope>
    <source>
        <strain evidence="3">cv. Salinas</strain>
        <tissue evidence="2">Seedlings</tissue>
    </source>
</reference>
<dbReference type="Pfam" id="PF04646">
    <property type="entry name" value="DUF604"/>
    <property type="match status" value="1"/>
</dbReference>
<organism evidence="2 3">
    <name type="scientific">Lactuca sativa</name>
    <name type="common">Garden lettuce</name>
    <dbReference type="NCBI Taxonomy" id="4236"/>
    <lineage>
        <taxon>Eukaryota</taxon>
        <taxon>Viridiplantae</taxon>
        <taxon>Streptophyta</taxon>
        <taxon>Embryophyta</taxon>
        <taxon>Tracheophyta</taxon>
        <taxon>Spermatophyta</taxon>
        <taxon>Magnoliopsida</taxon>
        <taxon>eudicotyledons</taxon>
        <taxon>Gunneridae</taxon>
        <taxon>Pentapetalae</taxon>
        <taxon>asterids</taxon>
        <taxon>campanulids</taxon>
        <taxon>Asterales</taxon>
        <taxon>Asteraceae</taxon>
        <taxon>Cichorioideae</taxon>
        <taxon>Cichorieae</taxon>
        <taxon>Lactucinae</taxon>
        <taxon>Lactuca</taxon>
    </lineage>
</organism>
<dbReference type="GO" id="GO:0008375">
    <property type="term" value="F:acetylglucosaminyltransferase activity"/>
    <property type="evidence" value="ECO:0000318"/>
    <property type="project" value="GO_Central"/>
</dbReference>
<gene>
    <name evidence="2" type="ORF">LSAT_V11C500290700</name>
</gene>